<reference evidence="6 7" key="1">
    <citation type="submission" date="2018-04" db="EMBL/GenBank/DDBJ databases">
        <title>Novel actinobacteria from marine sediment.</title>
        <authorList>
            <person name="Ng Z.Y."/>
            <person name="Tan G.Y.A."/>
        </authorList>
    </citation>
    <scope>NUCLEOTIDE SEQUENCE [LARGE SCALE GENOMIC DNA]</scope>
    <source>
        <strain evidence="6 7">TPS81</strain>
    </source>
</reference>
<dbReference type="OrthoDB" id="4145676at2"/>
<dbReference type="GO" id="GO:0032259">
    <property type="term" value="P:methylation"/>
    <property type="evidence" value="ECO:0007669"/>
    <property type="project" value="UniProtKB-KW"/>
</dbReference>
<dbReference type="PANTHER" id="PTHR43712:SF2">
    <property type="entry name" value="O-METHYLTRANSFERASE CICE"/>
    <property type="match status" value="1"/>
</dbReference>
<dbReference type="Pfam" id="PF08100">
    <property type="entry name" value="Dimerisation"/>
    <property type="match status" value="1"/>
</dbReference>
<dbReference type="GO" id="GO:0008171">
    <property type="term" value="F:O-methyltransferase activity"/>
    <property type="evidence" value="ECO:0007669"/>
    <property type="project" value="InterPro"/>
</dbReference>
<dbReference type="InterPro" id="IPR029063">
    <property type="entry name" value="SAM-dependent_MTases_sf"/>
</dbReference>
<dbReference type="InterPro" id="IPR001077">
    <property type="entry name" value="COMT_C"/>
</dbReference>
<dbReference type="Gene3D" id="1.10.287.1350">
    <property type="match status" value="1"/>
</dbReference>
<dbReference type="Gene3D" id="3.40.50.150">
    <property type="entry name" value="Vaccinia Virus protein VP39"/>
    <property type="match status" value="1"/>
</dbReference>
<keyword evidence="7" id="KW-1185">Reference proteome</keyword>
<evidence type="ECO:0000256" key="3">
    <source>
        <dbReference type="ARBA" id="ARBA00022691"/>
    </source>
</evidence>
<dbReference type="SUPFAM" id="SSF46785">
    <property type="entry name" value="Winged helix' DNA-binding domain"/>
    <property type="match status" value="1"/>
</dbReference>
<dbReference type="InterPro" id="IPR036388">
    <property type="entry name" value="WH-like_DNA-bd_sf"/>
</dbReference>
<keyword evidence="2 6" id="KW-0808">Transferase</keyword>
<accession>A0A368TAV2</accession>
<dbReference type="PROSITE" id="PS51683">
    <property type="entry name" value="SAM_OMT_II"/>
    <property type="match status" value="1"/>
</dbReference>
<evidence type="ECO:0000256" key="1">
    <source>
        <dbReference type="ARBA" id="ARBA00022603"/>
    </source>
</evidence>
<dbReference type="Gene3D" id="1.10.10.10">
    <property type="entry name" value="Winged helix-like DNA-binding domain superfamily/Winged helix DNA-binding domain"/>
    <property type="match status" value="1"/>
</dbReference>
<dbReference type="InterPro" id="IPR016461">
    <property type="entry name" value="COMT-like"/>
</dbReference>
<dbReference type="SUPFAM" id="SSF53335">
    <property type="entry name" value="S-adenosyl-L-methionine-dependent methyltransferases"/>
    <property type="match status" value="1"/>
</dbReference>
<keyword evidence="3" id="KW-0949">S-adenosyl-L-methionine</keyword>
<evidence type="ECO:0000259" key="4">
    <source>
        <dbReference type="Pfam" id="PF00891"/>
    </source>
</evidence>
<keyword evidence="1 6" id="KW-0489">Methyltransferase</keyword>
<comment type="caution">
    <text evidence="6">The sequence shown here is derived from an EMBL/GenBank/DDBJ whole genome shotgun (WGS) entry which is preliminary data.</text>
</comment>
<dbReference type="GO" id="GO:0046983">
    <property type="term" value="F:protein dimerization activity"/>
    <property type="evidence" value="ECO:0007669"/>
    <property type="project" value="InterPro"/>
</dbReference>
<evidence type="ECO:0000313" key="6">
    <source>
        <dbReference type="EMBL" id="RCV61849.1"/>
    </source>
</evidence>
<dbReference type="Pfam" id="PF00891">
    <property type="entry name" value="Methyltransf_2"/>
    <property type="match status" value="1"/>
</dbReference>
<gene>
    <name evidence="6" type="ORF">DEF24_03205</name>
</gene>
<dbReference type="InterPro" id="IPR036390">
    <property type="entry name" value="WH_DNA-bd_sf"/>
</dbReference>
<dbReference type="AlphaFoldDB" id="A0A368TAV2"/>
<sequence length="351" mass="36530">MSHHRPPSGAPSEAPPARERLRAMVSGYRLSQLIHAAVRVGLPDALASGPRGTAELAESCGVDPDVLRRAVPVLADAGLLSLAPGGAVSLTPTGALLRTDHPESLAPWTRTVCEEQYLAWSRAEHTLRTGRAAFPQFFGDDFWSYLAAAPEAARWYGAGMAGSLAEARALLMEVHDFAASRQVADIGGGHGALTTALLTANPSLTAVLQELPDAARHARAALSAAGVADRATVVEGSFLESVPAGADVYLLCRVLADWDDADATVLLRRIRAAMTAGARLLVVGGLADPDAPAARGMLDLHLLVVSGGRERTLEHTARLLAAADLAVSRVVHSADRAMSVLEARPAGSPAA</sequence>
<dbReference type="EMBL" id="QEIN01000014">
    <property type="protein sequence ID" value="RCV61849.1"/>
    <property type="molecule type" value="Genomic_DNA"/>
</dbReference>
<proteinExistence type="predicted"/>
<dbReference type="Proteomes" id="UP000253318">
    <property type="component" value="Unassembled WGS sequence"/>
</dbReference>
<organism evidence="6 7">
    <name type="scientific">Marinitenerispora sediminis</name>
    <dbReference type="NCBI Taxonomy" id="1931232"/>
    <lineage>
        <taxon>Bacteria</taxon>
        <taxon>Bacillati</taxon>
        <taxon>Actinomycetota</taxon>
        <taxon>Actinomycetes</taxon>
        <taxon>Streptosporangiales</taxon>
        <taxon>Nocardiopsidaceae</taxon>
        <taxon>Marinitenerispora</taxon>
    </lineage>
</organism>
<dbReference type="CDD" id="cd02440">
    <property type="entry name" value="AdoMet_MTases"/>
    <property type="match status" value="1"/>
</dbReference>
<dbReference type="InterPro" id="IPR012967">
    <property type="entry name" value="COMT_dimerisation"/>
</dbReference>
<name>A0A368TAV2_9ACTN</name>
<protein>
    <submittedName>
        <fullName evidence="6">Methyltransferase</fullName>
    </submittedName>
</protein>
<dbReference type="RefSeq" id="WP_114396819.1">
    <property type="nucleotide sequence ID" value="NZ_QEIM01000019.1"/>
</dbReference>
<evidence type="ECO:0000313" key="7">
    <source>
        <dbReference type="Proteomes" id="UP000253318"/>
    </source>
</evidence>
<dbReference type="PIRSF" id="PIRSF005739">
    <property type="entry name" value="O-mtase"/>
    <property type="match status" value="1"/>
</dbReference>
<feature type="domain" description="O-methyltransferase C-terminal" evidence="4">
    <location>
        <begin position="120"/>
        <end position="323"/>
    </location>
</feature>
<evidence type="ECO:0000259" key="5">
    <source>
        <dbReference type="Pfam" id="PF08100"/>
    </source>
</evidence>
<feature type="domain" description="O-methyltransferase dimerisation" evidence="5">
    <location>
        <begin position="25"/>
        <end position="97"/>
    </location>
</feature>
<evidence type="ECO:0000256" key="2">
    <source>
        <dbReference type="ARBA" id="ARBA00022679"/>
    </source>
</evidence>
<dbReference type="PANTHER" id="PTHR43712">
    <property type="entry name" value="PUTATIVE (AFU_ORTHOLOGUE AFUA_4G14580)-RELATED"/>
    <property type="match status" value="1"/>
</dbReference>